<sequence length="190" mass="20796">MAYSQNNSFNSINSTDCSLSSVILGKFKDVNLDESINCRIDYKSTLVLFCAKCNTILGDSLGICGEYVDLNSVICLKVTEDVLVKGDQKPSLEGPLATCIYNSLQCSGCFSVVGGALLATPPHLSALRDVFLLQKDRINCYNVKNSTMVNGSTLNFEQKSMGGELSELKQDLESQMKRLELLKDLLCRGK</sequence>
<evidence type="ECO:0000256" key="5">
    <source>
        <dbReference type="ARBA" id="ARBA00022618"/>
    </source>
</evidence>
<evidence type="ECO:0000256" key="4">
    <source>
        <dbReference type="ARBA" id="ARBA00022454"/>
    </source>
</evidence>
<dbReference type="Pfam" id="PF03226">
    <property type="entry name" value="Yippee-Mis18"/>
    <property type="match status" value="1"/>
</dbReference>
<keyword evidence="5" id="KW-0132">Cell division</keyword>
<keyword evidence="9" id="KW-0539">Nucleus</keyword>
<dbReference type="GO" id="GO:0051301">
    <property type="term" value="P:cell division"/>
    <property type="evidence" value="ECO:0007669"/>
    <property type="project" value="UniProtKB-KW"/>
</dbReference>
<keyword evidence="11" id="KW-0137">Centromere</keyword>
<evidence type="ECO:0000256" key="3">
    <source>
        <dbReference type="ARBA" id="ARBA00004584"/>
    </source>
</evidence>
<evidence type="ECO:0000313" key="13">
    <source>
        <dbReference type="Proteomes" id="UP000515152"/>
    </source>
</evidence>
<dbReference type="AlphaFoldDB" id="A0A6P3VQR3"/>
<dbReference type="GO" id="GO:0000785">
    <property type="term" value="C:chromatin"/>
    <property type="evidence" value="ECO:0007669"/>
    <property type="project" value="TreeGrafter"/>
</dbReference>
<dbReference type="PANTHER" id="PTHR16431">
    <property type="entry name" value="NEUROGENIC PROTEIN MASTERMIND"/>
    <property type="match status" value="1"/>
</dbReference>
<dbReference type="GO" id="GO:0000775">
    <property type="term" value="C:chromosome, centromeric region"/>
    <property type="evidence" value="ECO:0007669"/>
    <property type="project" value="UniProtKB-SubCell"/>
</dbReference>
<dbReference type="GeneID" id="105896337"/>
<evidence type="ECO:0000313" key="14">
    <source>
        <dbReference type="RefSeq" id="XP_012678542.1"/>
    </source>
</evidence>
<dbReference type="GO" id="GO:0005634">
    <property type="term" value="C:nucleus"/>
    <property type="evidence" value="ECO:0007669"/>
    <property type="project" value="UniProtKB-SubCell"/>
</dbReference>
<dbReference type="PANTHER" id="PTHR16431:SF3">
    <property type="entry name" value="PROTEIN MIS18-BETA"/>
    <property type="match status" value="1"/>
</dbReference>
<evidence type="ECO:0000256" key="1">
    <source>
        <dbReference type="ARBA" id="ARBA00003694"/>
    </source>
</evidence>
<organism evidence="13 14">
    <name type="scientific">Clupea harengus</name>
    <name type="common">Atlantic herring</name>
    <dbReference type="NCBI Taxonomy" id="7950"/>
    <lineage>
        <taxon>Eukaryota</taxon>
        <taxon>Metazoa</taxon>
        <taxon>Chordata</taxon>
        <taxon>Craniata</taxon>
        <taxon>Vertebrata</taxon>
        <taxon>Euteleostomi</taxon>
        <taxon>Actinopterygii</taxon>
        <taxon>Neopterygii</taxon>
        <taxon>Teleostei</taxon>
        <taxon>Clupei</taxon>
        <taxon>Clupeiformes</taxon>
        <taxon>Clupeoidei</taxon>
        <taxon>Clupeidae</taxon>
        <taxon>Clupea</taxon>
    </lineage>
</organism>
<keyword evidence="13" id="KW-1185">Reference proteome</keyword>
<feature type="domain" description="Mis18" evidence="12">
    <location>
        <begin position="45"/>
        <end position="143"/>
    </location>
</feature>
<keyword evidence="8" id="KW-0862">Zinc</keyword>
<dbReference type="CTD" id="11339"/>
<evidence type="ECO:0000256" key="11">
    <source>
        <dbReference type="ARBA" id="ARBA00023328"/>
    </source>
</evidence>
<reference evidence="14" key="1">
    <citation type="submission" date="2025-08" db="UniProtKB">
        <authorList>
            <consortium name="RefSeq"/>
        </authorList>
    </citation>
    <scope>IDENTIFICATION</scope>
</reference>
<keyword evidence="4" id="KW-0158">Chromosome</keyword>
<keyword evidence="10" id="KW-0131">Cell cycle</keyword>
<accession>A0A6P3VQR3</accession>
<dbReference type="RefSeq" id="XP_012678542.1">
    <property type="nucleotide sequence ID" value="XM_012823088.3"/>
</dbReference>
<dbReference type="GO" id="GO:0046872">
    <property type="term" value="F:metal ion binding"/>
    <property type="evidence" value="ECO:0007669"/>
    <property type="project" value="UniProtKB-KW"/>
</dbReference>
<comment type="subcellular location">
    <subcellularLocation>
        <location evidence="3">Chromosome</location>
        <location evidence="3">Centromere</location>
    </subcellularLocation>
    <subcellularLocation>
        <location evidence="2">Nucleus</location>
    </subcellularLocation>
</comment>
<evidence type="ECO:0000256" key="8">
    <source>
        <dbReference type="ARBA" id="ARBA00022833"/>
    </source>
</evidence>
<dbReference type="InterPro" id="IPR004910">
    <property type="entry name" value="Yippee/Mis18/Cereblon"/>
</dbReference>
<evidence type="ECO:0000259" key="12">
    <source>
        <dbReference type="PROSITE" id="PS51793"/>
    </source>
</evidence>
<evidence type="ECO:0000256" key="7">
    <source>
        <dbReference type="ARBA" id="ARBA00022776"/>
    </source>
</evidence>
<dbReference type="PROSITE" id="PS51793">
    <property type="entry name" value="MIS18"/>
    <property type="match status" value="1"/>
</dbReference>
<evidence type="ECO:0000256" key="9">
    <source>
        <dbReference type="ARBA" id="ARBA00023242"/>
    </source>
</evidence>
<evidence type="ECO:0000256" key="2">
    <source>
        <dbReference type="ARBA" id="ARBA00004123"/>
    </source>
</evidence>
<dbReference type="GO" id="GO:0007059">
    <property type="term" value="P:chromosome segregation"/>
    <property type="evidence" value="ECO:0007669"/>
    <property type="project" value="TreeGrafter"/>
</dbReference>
<dbReference type="GO" id="GO:0034080">
    <property type="term" value="P:CENP-A containing chromatin assembly"/>
    <property type="evidence" value="ECO:0007669"/>
    <property type="project" value="TreeGrafter"/>
</dbReference>
<dbReference type="KEGG" id="char:105896337"/>
<keyword evidence="7" id="KW-0498">Mitosis</keyword>
<dbReference type="Proteomes" id="UP000515152">
    <property type="component" value="Chromosome 14"/>
</dbReference>
<gene>
    <name evidence="14" type="primary">oip5</name>
</gene>
<evidence type="ECO:0000256" key="6">
    <source>
        <dbReference type="ARBA" id="ARBA00022723"/>
    </source>
</evidence>
<dbReference type="InterPro" id="IPR034752">
    <property type="entry name" value="Mis18"/>
</dbReference>
<keyword evidence="6" id="KW-0479">Metal-binding</keyword>
<comment type="function">
    <text evidence="1">Required for recruitment of CENPA to centromeres and normal chromosome segregation during mitosis.</text>
</comment>
<proteinExistence type="predicted"/>
<name>A0A6P3VQR3_CLUHA</name>
<protein>
    <submittedName>
        <fullName evidence="14">Protein Mis18-beta</fullName>
    </submittedName>
</protein>
<dbReference type="OrthoDB" id="9926299at2759"/>
<evidence type="ECO:0000256" key="10">
    <source>
        <dbReference type="ARBA" id="ARBA00023306"/>
    </source>
</evidence>